<accession>A0A8X6NNC0</accession>
<evidence type="ECO:0000256" key="1">
    <source>
        <dbReference type="SAM" id="MobiDB-lite"/>
    </source>
</evidence>
<reference evidence="2" key="1">
    <citation type="submission" date="2020-08" db="EMBL/GenBank/DDBJ databases">
        <title>Multicomponent nature underlies the extraordinary mechanical properties of spider dragline silk.</title>
        <authorList>
            <person name="Kono N."/>
            <person name="Nakamura H."/>
            <person name="Mori M."/>
            <person name="Yoshida Y."/>
            <person name="Ohtoshi R."/>
            <person name="Malay A.D."/>
            <person name="Moran D.A.P."/>
            <person name="Tomita M."/>
            <person name="Numata K."/>
            <person name="Arakawa K."/>
        </authorList>
    </citation>
    <scope>NUCLEOTIDE SEQUENCE</scope>
</reference>
<sequence length="119" mass="13408">MGSRRIAKTQDKTCGQRIHQKFGTGDDEAFAPVVKHTTTIGLSHFSSLQKHVDVKLAFFLKISMKIFTRSHQNHSLSPQKIKRSTNERSPLTTSNKQLMLGIKKQLSTTAEQLQTKCGR</sequence>
<keyword evidence="3" id="KW-1185">Reference proteome</keyword>
<dbReference type="Proteomes" id="UP000887013">
    <property type="component" value="Unassembled WGS sequence"/>
</dbReference>
<name>A0A8X6NNC0_NEPPI</name>
<dbReference type="AlphaFoldDB" id="A0A8X6NNC0"/>
<evidence type="ECO:0000313" key="2">
    <source>
        <dbReference type="EMBL" id="GFT25054.1"/>
    </source>
</evidence>
<dbReference type="EMBL" id="BMAW01011687">
    <property type="protein sequence ID" value="GFT25054.1"/>
    <property type="molecule type" value="Genomic_DNA"/>
</dbReference>
<feature type="region of interest" description="Disordered" evidence="1">
    <location>
        <begin position="71"/>
        <end position="94"/>
    </location>
</feature>
<protein>
    <submittedName>
        <fullName evidence="2">Uncharacterized protein</fullName>
    </submittedName>
</protein>
<gene>
    <name evidence="2" type="ORF">NPIL_428971</name>
</gene>
<organism evidence="2 3">
    <name type="scientific">Nephila pilipes</name>
    <name type="common">Giant wood spider</name>
    <name type="synonym">Nephila maculata</name>
    <dbReference type="NCBI Taxonomy" id="299642"/>
    <lineage>
        <taxon>Eukaryota</taxon>
        <taxon>Metazoa</taxon>
        <taxon>Ecdysozoa</taxon>
        <taxon>Arthropoda</taxon>
        <taxon>Chelicerata</taxon>
        <taxon>Arachnida</taxon>
        <taxon>Araneae</taxon>
        <taxon>Araneomorphae</taxon>
        <taxon>Entelegynae</taxon>
        <taxon>Araneoidea</taxon>
        <taxon>Nephilidae</taxon>
        <taxon>Nephila</taxon>
    </lineage>
</organism>
<evidence type="ECO:0000313" key="3">
    <source>
        <dbReference type="Proteomes" id="UP000887013"/>
    </source>
</evidence>
<proteinExistence type="predicted"/>
<comment type="caution">
    <text evidence="2">The sequence shown here is derived from an EMBL/GenBank/DDBJ whole genome shotgun (WGS) entry which is preliminary data.</text>
</comment>